<feature type="compositionally biased region" description="Acidic residues" evidence="6">
    <location>
        <begin position="1"/>
        <end position="13"/>
    </location>
</feature>
<keyword evidence="2 5" id="KW-0690">Ribosome biogenesis</keyword>
<dbReference type="PANTHER" id="PTHR38101">
    <property type="entry name" value="UPF0307 PROTEIN YJGA"/>
    <property type="match status" value="1"/>
</dbReference>
<comment type="function">
    <text evidence="5">Member of a network of 50S ribosomal subunit biogenesis factors which assembles along the 30S-50S interface, preventing incorrect 23S rRNA structures from forming. Promotes peptidyl transferase center (PTC) maturation.</text>
</comment>
<sequence length="172" mass="20308">MTTDFEADTEEFEGPSKSQRKRDMHVLQEIGRELTELKESQLANIELPDELREAILEMERIRQREARRRQLQRIGRLMQLVDGEEVAAQLAAIKSQGTLSIQRQHLIERWRDELLSDEADALNRFIAEYPNIEIQHLRQLIRQARKAPTQTKATTHARKLFRYIRDTLAQHE</sequence>
<evidence type="ECO:0000256" key="5">
    <source>
        <dbReference type="HAMAP-Rule" id="MF_00765"/>
    </source>
</evidence>
<evidence type="ECO:0000256" key="1">
    <source>
        <dbReference type="ARBA" id="ARBA00022490"/>
    </source>
</evidence>
<dbReference type="CDD" id="cd16331">
    <property type="entry name" value="YjgA-like"/>
    <property type="match status" value="1"/>
</dbReference>
<evidence type="ECO:0000256" key="3">
    <source>
        <dbReference type="ARBA" id="ARBA00022730"/>
    </source>
</evidence>
<protein>
    <recommendedName>
        <fullName evidence="5">Dual-action ribosomal maturation protein DarP</fullName>
    </recommendedName>
    <alternativeName>
        <fullName evidence="5">Large ribosomal subunit assembly factor DarP</fullName>
    </alternativeName>
</protein>
<keyword evidence="3 5" id="KW-0699">rRNA-binding</keyword>
<comment type="caution">
    <text evidence="7">The sequence shown here is derived from an EMBL/GenBank/DDBJ whole genome shotgun (WGS) entry which is preliminary data.</text>
</comment>
<dbReference type="PANTHER" id="PTHR38101:SF1">
    <property type="entry name" value="UPF0307 PROTEIN YJGA"/>
    <property type="match status" value="1"/>
</dbReference>
<dbReference type="SUPFAM" id="SSF158710">
    <property type="entry name" value="PSPTO4464-like"/>
    <property type="match status" value="1"/>
</dbReference>
<evidence type="ECO:0000256" key="4">
    <source>
        <dbReference type="ARBA" id="ARBA00022884"/>
    </source>
</evidence>
<comment type="subcellular location">
    <subcellularLocation>
        <location evidence="5">Cytoplasm</location>
    </subcellularLocation>
    <text evidence="5">Associates with late stage pre-50S ribosomal subunits.</text>
</comment>
<reference evidence="8" key="1">
    <citation type="journal article" date="2019" name="Int. J. Syst. Evol. Microbiol.">
        <title>The Global Catalogue of Microorganisms (GCM) 10K type strain sequencing project: providing services to taxonomists for standard genome sequencing and annotation.</title>
        <authorList>
            <consortium name="The Broad Institute Genomics Platform"/>
            <consortium name="The Broad Institute Genome Sequencing Center for Infectious Disease"/>
            <person name="Wu L."/>
            <person name="Ma J."/>
        </authorList>
    </citation>
    <scope>NUCLEOTIDE SEQUENCE [LARGE SCALE GENOMIC DNA]</scope>
    <source>
        <strain evidence="8">KCTC 52141</strain>
    </source>
</reference>
<dbReference type="PIRSF" id="PIRSF016183">
    <property type="entry name" value="UCP016183"/>
    <property type="match status" value="1"/>
</dbReference>
<keyword evidence="1 5" id="KW-0963">Cytoplasm</keyword>
<dbReference type="NCBIfam" id="NF003593">
    <property type="entry name" value="PRK05255.1-1"/>
    <property type="match status" value="1"/>
</dbReference>
<proteinExistence type="inferred from homology"/>
<dbReference type="Pfam" id="PF04751">
    <property type="entry name" value="DarP"/>
    <property type="match status" value="1"/>
</dbReference>
<dbReference type="InterPro" id="IPR023153">
    <property type="entry name" value="DarP_sf"/>
</dbReference>
<dbReference type="EMBL" id="JBHRTL010000001">
    <property type="protein sequence ID" value="MFC3153782.1"/>
    <property type="molecule type" value="Genomic_DNA"/>
</dbReference>
<evidence type="ECO:0000256" key="6">
    <source>
        <dbReference type="SAM" id="MobiDB-lite"/>
    </source>
</evidence>
<gene>
    <name evidence="7" type="primary">yjgA</name>
    <name evidence="5" type="synonym">darP</name>
    <name evidence="7" type="ORF">ACFOEB_01075</name>
</gene>
<dbReference type="InterPro" id="IPR006839">
    <property type="entry name" value="DarP"/>
</dbReference>
<dbReference type="Proteomes" id="UP001595548">
    <property type="component" value="Unassembled WGS sequence"/>
</dbReference>
<keyword evidence="4 5" id="KW-0694">RNA-binding</keyword>
<evidence type="ECO:0000256" key="2">
    <source>
        <dbReference type="ARBA" id="ARBA00022517"/>
    </source>
</evidence>
<dbReference type="RefSeq" id="WP_339616455.1">
    <property type="nucleotide sequence ID" value="NZ_AP031500.1"/>
</dbReference>
<dbReference type="HAMAP" id="MF_00765">
    <property type="entry name" value="DarP"/>
    <property type="match status" value="1"/>
</dbReference>
<accession>A0ABV7HJG2</accession>
<name>A0ABV7HJG2_9GAMM</name>
<comment type="similarity">
    <text evidence="5">Belongs to the DarP family.</text>
</comment>
<evidence type="ECO:0000313" key="7">
    <source>
        <dbReference type="EMBL" id="MFC3153782.1"/>
    </source>
</evidence>
<organism evidence="7 8">
    <name type="scientific">Gilvimarinus japonicus</name>
    <dbReference type="NCBI Taxonomy" id="1796469"/>
    <lineage>
        <taxon>Bacteria</taxon>
        <taxon>Pseudomonadati</taxon>
        <taxon>Pseudomonadota</taxon>
        <taxon>Gammaproteobacteria</taxon>
        <taxon>Cellvibrionales</taxon>
        <taxon>Cellvibrionaceae</taxon>
        <taxon>Gilvimarinus</taxon>
    </lineage>
</organism>
<dbReference type="Gene3D" id="1.10.60.30">
    <property type="entry name" value="PSPTO4464-like domains"/>
    <property type="match status" value="2"/>
</dbReference>
<feature type="region of interest" description="Disordered" evidence="6">
    <location>
        <begin position="1"/>
        <end position="22"/>
    </location>
</feature>
<evidence type="ECO:0000313" key="8">
    <source>
        <dbReference type="Proteomes" id="UP001595548"/>
    </source>
</evidence>
<keyword evidence="8" id="KW-1185">Reference proteome</keyword>